<keyword evidence="3" id="KW-1185">Reference proteome</keyword>
<dbReference type="EMBL" id="SOMN01000020">
    <property type="protein sequence ID" value="TFE25226.1"/>
    <property type="molecule type" value="Genomic_DNA"/>
</dbReference>
<evidence type="ECO:0000313" key="2">
    <source>
        <dbReference type="EMBL" id="TFE25226.1"/>
    </source>
</evidence>
<dbReference type="AlphaFoldDB" id="A0A4Y8LX30"/>
<evidence type="ECO:0000313" key="3">
    <source>
        <dbReference type="Proteomes" id="UP000297900"/>
    </source>
</evidence>
<accession>A0A4Y8LX30</accession>
<reference evidence="2 3" key="1">
    <citation type="submission" date="2019-03" db="EMBL/GenBank/DDBJ databases">
        <title>Cohnella endophytica sp. nov., a novel endophytic bacterium isolated from bark of Sonneratia apetala.</title>
        <authorList>
            <person name="Tuo L."/>
        </authorList>
    </citation>
    <scope>NUCLEOTIDE SEQUENCE [LARGE SCALE GENOMIC DNA]</scope>
    <source>
        <strain evidence="2 3">CCTCC AB 208254</strain>
    </source>
</reference>
<name>A0A4Y8LX30_9BACL</name>
<proteinExistence type="predicted"/>
<feature type="region of interest" description="Disordered" evidence="1">
    <location>
        <begin position="109"/>
        <end position="130"/>
    </location>
</feature>
<dbReference type="RefSeq" id="WP_135152881.1">
    <property type="nucleotide sequence ID" value="NZ_SOMN01000020.1"/>
</dbReference>
<protein>
    <submittedName>
        <fullName evidence="2">Uncharacterized protein</fullName>
    </submittedName>
</protein>
<comment type="caution">
    <text evidence="2">The sequence shown here is derived from an EMBL/GenBank/DDBJ whole genome shotgun (WGS) entry which is preliminary data.</text>
</comment>
<evidence type="ECO:0000256" key="1">
    <source>
        <dbReference type="SAM" id="MobiDB-lite"/>
    </source>
</evidence>
<gene>
    <name evidence="2" type="ORF">E2980_14345</name>
</gene>
<dbReference type="OrthoDB" id="2869049at2"/>
<sequence>MARLSTGAIENRGRDMKSLTVRAANIGSDSAEVLLEVFHARGAADGPSMQELYVQRLVAVIPNQLQTFDNIFADLDAVTVRVTTSGVGEDSIAVSVAARDAGRRVIPGFVSSNPSRLDTPPQEGNEEGPF</sequence>
<organism evidence="2 3">
    <name type="scientific">Cohnella luojiensis</name>
    <dbReference type="NCBI Taxonomy" id="652876"/>
    <lineage>
        <taxon>Bacteria</taxon>
        <taxon>Bacillati</taxon>
        <taxon>Bacillota</taxon>
        <taxon>Bacilli</taxon>
        <taxon>Bacillales</taxon>
        <taxon>Paenibacillaceae</taxon>
        <taxon>Cohnella</taxon>
    </lineage>
</organism>
<dbReference type="Proteomes" id="UP000297900">
    <property type="component" value="Unassembled WGS sequence"/>
</dbReference>